<accession>A0A6P0DQL8</accession>
<dbReference type="Proteomes" id="UP000471409">
    <property type="component" value="Unassembled WGS sequence"/>
</dbReference>
<gene>
    <name evidence="1" type="ORF">GUK36_39250</name>
</gene>
<dbReference type="AlphaFoldDB" id="A0A6P0DQL8"/>
<evidence type="ECO:0000313" key="1">
    <source>
        <dbReference type="EMBL" id="NEK55274.1"/>
    </source>
</evidence>
<evidence type="ECO:0000313" key="2">
    <source>
        <dbReference type="Proteomes" id="UP000471409"/>
    </source>
</evidence>
<organism evidence="1 2">
    <name type="scientific">Rhizobium leguminosarum</name>
    <dbReference type="NCBI Taxonomy" id="384"/>
    <lineage>
        <taxon>Bacteria</taxon>
        <taxon>Pseudomonadati</taxon>
        <taxon>Pseudomonadota</taxon>
        <taxon>Alphaproteobacteria</taxon>
        <taxon>Hyphomicrobiales</taxon>
        <taxon>Rhizobiaceae</taxon>
        <taxon>Rhizobium/Agrobacterium group</taxon>
        <taxon>Rhizobium</taxon>
    </lineage>
</organism>
<reference evidence="1 2" key="1">
    <citation type="submission" date="2020-01" db="EMBL/GenBank/DDBJ databases">
        <title>Rhizobium genotypes associated with high levels of biological nitrogen fixation by grain legumes in a temperate-maritime cropping system.</title>
        <authorList>
            <person name="Maluk M."/>
            <person name="Francesc Ferrando Molina F."/>
            <person name="Lopez Del Egido L."/>
            <person name="Lafos M."/>
            <person name="Langarica-Fuentes A."/>
            <person name="Gebre Yohannes G."/>
            <person name="Young M.W."/>
            <person name="Martin P."/>
            <person name="Gantlett R."/>
            <person name="Kenicer G."/>
            <person name="Hawes C."/>
            <person name="Begg G.S."/>
            <person name="Quilliam R.S."/>
            <person name="Squire G.R."/>
            <person name="Poole P.S."/>
            <person name="Young P.W."/>
            <person name="Iannetta P.M."/>
            <person name="James E.K."/>
        </authorList>
    </citation>
    <scope>NUCLEOTIDE SEQUENCE [LARGE SCALE GENOMIC DNA]</scope>
    <source>
        <strain evidence="1 2">JHI944</strain>
    </source>
</reference>
<dbReference type="RefSeq" id="WP_164001109.1">
    <property type="nucleotide sequence ID" value="NZ_WXXP01000380.1"/>
</dbReference>
<proteinExistence type="predicted"/>
<name>A0A6P0DQL8_RHILE</name>
<feature type="non-terminal residue" evidence="1">
    <location>
        <position position="77"/>
    </location>
</feature>
<dbReference type="EMBL" id="WXXP01000380">
    <property type="protein sequence ID" value="NEK55274.1"/>
    <property type="molecule type" value="Genomic_DNA"/>
</dbReference>
<protein>
    <submittedName>
        <fullName evidence="1">Uncharacterized protein</fullName>
    </submittedName>
</protein>
<sequence>MPDEDNETWLLNAGGRVIEKMAAEDYSSLTAVDRLTYCIWAADYGMRNAGDLETVADLNPTCLDDGKSAAQYFRLFD</sequence>
<comment type="caution">
    <text evidence="1">The sequence shown here is derived from an EMBL/GenBank/DDBJ whole genome shotgun (WGS) entry which is preliminary data.</text>
</comment>